<dbReference type="Proteomes" id="UP000250140">
    <property type="component" value="Unassembled WGS sequence"/>
</dbReference>
<organism evidence="3 4">
    <name type="scientific">Glonium stellatum</name>
    <dbReference type="NCBI Taxonomy" id="574774"/>
    <lineage>
        <taxon>Eukaryota</taxon>
        <taxon>Fungi</taxon>
        <taxon>Dikarya</taxon>
        <taxon>Ascomycota</taxon>
        <taxon>Pezizomycotina</taxon>
        <taxon>Dothideomycetes</taxon>
        <taxon>Pleosporomycetidae</taxon>
        <taxon>Gloniales</taxon>
        <taxon>Gloniaceae</taxon>
        <taxon>Glonium</taxon>
    </lineage>
</organism>
<dbReference type="Gene3D" id="3.40.50.720">
    <property type="entry name" value="NAD(P)-binding Rossmann-like Domain"/>
    <property type="match status" value="1"/>
</dbReference>
<dbReference type="Pfam" id="PF13460">
    <property type="entry name" value="NAD_binding_10"/>
    <property type="match status" value="1"/>
</dbReference>
<evidence type="ECO:0000259" key="2">
    <source>
        <dbReference type="Pfam" id="PF13460"/>
    </source>
</evidence>
<gene>
    <name evidence="3" type="ORF">AOQ84DRAFT_372898</name>
</gene>
<reference evidence="3 4" key="1">
    <citation type="journal article" date="2016" name="Nat. Commun.">
        <title>Ectomycorrhizal ecology is imprinted in the genome of the dominant symbiotic fungus Cenococcum geophilum.</title>
        <authorList>
            <consortium name="DOE Joint Genome Institute"/>
            <person name="Peter M."/>
            <person name="Kohler A."/>
            <person name="Ohm R.A."/>
            <person name="Kuo A."/>
            <person name="Krutzmann J."/>
            <person name="Morin E."/>
            <person name="Arend M."/>
            <person name="Barry K.W."/>
            <person name="Binder M."/>
            <person name="Choi C."/>
            <person name="Clum A."/>
            <person name="Copeland A."/>
            <person name="Grisel N."/>
            <person name="Haridas S."/>
            <person name="Kipfer T."/>
            <person name="LaButti K."/>
            <person name="Lindquist E."/>
            <person name="Lipzen A."/>
            <person name="Maire R."/>
            <person name="Meier B."/>
            <person name="Mihaltcheva S."/>
            <person name="Molinier V."/>
            <person name="Murat C."/>
            <person name="Poggeler S."/>
            <person name="Quandt C.A."/>
            <person name="Sperisen C."/>
            <person name="Tritt A."/>
            <person name="Tisserant E."/>
            <person name="Crous P.W."/>
            <person name="Henrissat B."/>
            <person name="Nehls U."/>
            <person name="Egli S."/>
            <person name="Spatafora J.W."/>
            <person name="Grigoriev I.V."/>
            <person name="Martin F.M."/>
        </authorList>
    </citation>
    <scope>NUCLEOTIDE SEQUENCE [LARGE SCALE GENOMIC DNA]</scope>
    <source>
        <strain evidence="3 4">CBS 207.34</strain>
    </source>
</reference>
<sequence>MAQNTKSLNVGVIGPAGFTGSHTCVELLRRGHHIVGISRNPEAVGTHPRYSPRPADLEKLSIQEIANLFQGLDILISAYGPHTTGADALQYKPFLELVRKLIIAVKESKIGYFIFIGGAGSLHVPGTVQICTVDHPDFFIPYRRAIADSEAHTTYMEERLGPLGSSLRRFRDARILEREGNATPESKAFIEEYEKAVGLKDKASDFIQAGRTSYMFFDGNFSFKWTYVSPSPLYRPGKRTGQYQVTIDDVPLQGPQTTLNIFEGRLTGITAADLAIAISDEVEQQQYVGKHWTAVGDLSDDTLVPSYVTVTNIGTS</sequence>
<name>A0A8E2F9Z8_9PEZI</name>
<dbReference type="SUPFAM" id="SSF51735">
    <property type="entry name" value="NAD(P)-binding Rossmann-fold domains"/>
    <property type="match status" value="1"/>
</dbReference>
<feature type="domain" description="NAD(P)-binding" evidence="2">
    <location>
        <begin position="16"/>
        <end position="130"/>
    </location>
</feature>
<proteinExistence type="inferred from homology"/>
<accession>A0A8E2F9Z8</accession>
<protein>
    <submittedName>
        <fullName evidence="3">NAD(P)-binding protein</fullName>
    </submittedName>
</protein>
<dbReference type="InterPro" id="IPR036291">
    <property type="entry name" value="NAD(P)-bd_dom_sf"/>
</dbReference>
<dbReference type="EMBL" id="KV748849">
    <property type="protein sequence ID" value="OCL12643.1"/>
    <property type="molecule type" value="Genomic_DNA"/>
</dbReference>
<dbReference type="PANTHER" id="PTHR43355:SF2">
    <property type="entry name" value="FLAVIN REDUCTASE (NADPH)"/>
    <property type="match status" value="1"/>
</dbReference>
<dbReference type="GO" id="GO:0016646">
    <property type="term" value="F:oxidoreductase activity, acting on the CH-NH group of donors, NAD or NADP as acceptor"/>
    <property type="evidence" value="ECO:0007669"/>
    <property type="project" value="TreeGrafter"/>
</dbReference>
<evidence type="ECO:0000256" key="1">
    <source>
        <dbReference type="ARBA" id="ARBA00038376"/>
    </source>
</evidence>
<dbReference type="PANTHER" id="PTHR43355">
    <property type="entry name" value="FLAVIN REDUCTASE (NADPH)"/>
    <property type="match status" value="1"/>
</dbReference>
<evidence type="ECO:0000313" key="3">
    <source>
        <dbReference type="EMBL" id="OCL12643.1"/>
    </source>
</evidence>
<dbReference type="InterPro" id="IPR051606">
    <property type="entry name" value="Polyketide_Oxido-like"/>
</dbReference>
<dbReference type="OrthoDB" id="10250730at2759"/>
<dbReference type="InterPro" id="IPR016040">
    <property type="entry name" value="NAD(P)-bd_dom"/>
</dbReference>
<evidence type="ECO:0000313" key="4">
    <source>
        <dbReference type="Proteomes" id="UP000250140"/>
    </source>
</evidence>
<dbReference type="AlphaFoldDB" id="A0A8E2F9Z8"/>
<comment type="similarity">
    <text evidence="1">Belongs to the avfA family.</text>
</comment>
<keyword evidence="4" id="KW-1185">Reference proteome</keyword>